<dbReference type="GO" id="GO:0003993">
    <property type="term" value="F:acid phosphatase activity"/>
    <property type="evidence" value="ECO:0007669"/>
    <property type="project" value="InterPro"/>
</dbReference>
<dbReference type="KEGG" id="amob:HG15A2_37040"/>
<accession>A0A517MZZ7</accession>
<dbReference type="OrthoDB" id="9804511at2"/>
<dbReference type="SUPFAM" id="SSF56300">
    <property type="entry name" value="Metallo-dependent phosphatases"/>
    <property type="match status" value="1"/>
</dbReference>
<keyword evidence="3" id="KW-1185">Reference proteome</keyword>
<dbReference type="Gene3D" id="3.60.21.10">
    <property type="match status" value="1"/>
</dbReference>
<dbReference type="SUPFAM" id="SSF49363">
    <property type="entry name" value="Purple acid phosphatase, N-terminal domain"/>
    <property type="match status" value="1"/>
</dbReference>
<reference evidence="2 3" key="1">
    <citation type="submission" date="2019-02" db="EMBL/GenBank/DDBJ databases">
        <title>Deep-cultivation of Planctomycetes and their phenomic and genomic characterization uncovers novel biology.</title>
        <authorList>
            <person name="Wiegand S."/>
            <person name="Jogler M."/>
            <person name="Boedeker C."/>
            <person name="Pinto D."/>
            <person name="Vollmers J."/>
            <person name="Rivas-Marin E."/>
            <person name="Kohn T."/>
            <person name="Peeters S.H."/>
            <person name="Heuer A."/>
            <person name="Rast P."/>
            <person name="Oberbeckmann S."/>
            <person name="Bunk B."/>
            <person name="Jeske O."/>
            <person name="Meyerdierks A."/>
            <person name="Storesund J.E."/>
            <person name="Kallscheuer N."/>
            <person name="Luecker S."/>
            <person name="Lage O.M."/>
            <person name="Pohl T."/>
            <person name="Merkel B.J."/>
            <person name="Hornburger P."/>
            <person name="Mueller R.-W."/>
            <person name="Bruemmer F."/>
            <person name="Labrenz M."/>
            <person name="Spormann A.M."/>
            <person name="Op den Camp H."/>
            <person name="Overmann J."/>
            <person name="Amann R."/>
            <person name="Jetten M.S.M."/>
            <person name="Mascher T."/>
            <person name="Medema M.H."/>
            <person name="Devos D.P."/>
            <person name="Kaster A.-K."/>
            <person name="Ovreas L."/>
            <person name="Rohde M."/>
            <person name="Galperin M.Y."/>
            <person name="Jogler C."/>
        </authorList>
    </citation>
    <scope>NUCLEOTIDE SEQUENCE [LARGE SCALE GENOMIC DNA]</scope>
    <source>
        <strain evidence="2 3">HG15A2</strain>
    </source>
</reference>
<sequence>MLTEHGWASVRGSCTFTRSYRHSLKPDAIALRLILPLTCMIKYTLSKNSSRLTLALLVSCSLSFSVTAFAQVERIWISHQSNNPDKTVINWQTTQAGPSVVNYGLSLKYGETAEDSEATTLHQVEIDTPARDVVYYFQVVTGEQQSTEQSFKAYPTKELRVALTGNWQTRPDLQALLDDDPHLVIGLGDYVWDTYGPCGKKKVCFKPFEGLIDSYPKLFRTTPFLAVMGNHDRQWLPRPTAHGDPAPEPVYDIAAQSITHFLAQPDEEWKWSFEVPEFHLRLVAIDNAHVTDNGTNLQACHDVDAESEQFLWYKNLVETTDTSETSLITLYNSSNTVVANPDGVFKHWKPFLRKNTAILTGYGLYAERAEMQGLPWYNSSLVKGRPQDMYFDKNQAFGAGVSSYVLMKFNNDTHQLVIELKNVEDGSVLDTKTLAIP</sequence>
<dbReference type="Gene3D" id="2.60.40.380">
    <property type="entry name" value="Purple acid phosphatase-like, N-terminal"/>
    <property type="match status" value="1"/>
</dbReference>
<evidence type="ECO:0000256" key="1">
    <source>
        <dbReference type="ARBA" id="ARBA00022729"/>
    </source>
</evidence>
<evidence type="ECO:0000313" key="2">
    <source>
        <dbReference type="EMBL" id="QDT00368.1"/>
    </source>
</evidence>
<dbReference type="Proteomes" id="UP000319852">
    <property type="component" value="Chromosome"/>
</dbReference>
<evidence type="ECO:0000313" key="3">
    <source>
        <dbReference type="Proteomes" id="UP000319852"/>
    </source>
</evidence>
<proteinExistence type="predicted"/>
<gene>
    <name evidence="2" type="ORF">HG15A2_37040</name>
</gene>
<organism evidence="2 3">
    <name type="scientific">Adhaeretor mobilis</name>
    <dbReference type="NCBI Taxonomy" id="1930276"/>
    <lineage>
        <taxon>Bacteria</taxon>
        <taxon>Pseudomonadati</taxon>
        <taxon>Planctomycetota</taxon>
        <taxon>Planctomycetia</taxon>
        <taxon>Pirellulales</taxon>
        <taxon>Lacipirellulaceae</taxon>
        <taxon>Adhaeretor</taxon>
    </lineage>
</organism>
<dbReference type="EMBL" id="CP036263">
    <property type="protein sequence ID" value="QDT00368.1"/>
    <property type="molecule type" value="Genomic_DNA"/>
</dbReference>
<name>A0A517MZZ7_9BACT</name>
<protein>
    <recommendedName>
        <fullName evidence="4">Calcineurin-like phosphoesterase domain-containing protein</fullName>
    </recommendedName>
</protein>
<dbReference type="AlphaFoldDB" id="A0A517MZZ7"/>
<keyword evidence="1" id="KW-0732">Signal</keyword>
<dbReference type="InterPro" id="IPR008963">
    <property type="entry name" value="Purple_acid_Pase-like_N"/>
</dbReference>
<dbReference type="InterPro" id="IPR029052">
    <property type="entry name" value="Metallo-depent_PP-like"/>
</dbReference>
<dbReference type="GO" id="GO:0046872">
    <property type="term" value="F:metal ion binding"/>
    <property type="evidence" value="ECO:0007669"/>
    <property type="project" value="InterPro"/>
</dbReference>
<evidence type="ECO:0008006" key="4">
    <source>
        <dbReference type="Google" id="ProtNLM"/>
    </source>
</evidence>